<organism evidence="4 5">
    <name type="scientific">Desmophyllum pertusum</name>
    <dbReference type="NCBI Taxonomy" id="174260"/>
    <lineage>
        <taxon>Eukaryota</taxon>
        <taxon>Metazoa</taxon>
        <taxon>Cnidaria</taxon>
        <taxon>Anthozoa</taxon>
        <taxon>Hexacorallia</taxon>
        <taxon>Scleractinia</taxon>
        <taxon>Caryophylliina</taxon>
        <taxon>Caryophylliidae</taxon>
        <taxon>Desmophyllum</taxon>
    </lineage>
</organism>
<accession>A0A9X0DCT9</accession>
<keyword evidence="2" id="KW-0732">Signal</keyword>
<evidence type="ECO:0000256" key="1">
    <source>
        <dbReference type="SAM" id="MobiDB-lite"/>
    </source>
</evidence>
<dbReference type="InterPro" id="IPR012337">
    <property type="entry name" value="RNaseH-like_sf"/>
</dbReference>
<dbReference type="EMBL" id="MU825396">
    <property type="protein sequence ID" value="KAJ7394916.1"/>
    <property type="molecule type" value="Genomic_DNA"/>
</dbReference>
<dbReference type="Proteomes" id="UP001163046">
    <property type="component" value="Unassembled WGS sequence"/>
</dbReference>
<dbReference type="AlphaFoldDB" id="A0A9X0DCT9"/>
<dbReference type="GO" id="GO:0046983">
    <property type="term" value="F:protein dimerization activity"/>
    <property type="evidence" value="ECO:0007669"/>
    <property type="project" value="InterPro"/>
</dbReference>
<dbReference type="PANTHER" id="PTHR46880">
    <property type="entry name" value="RAS-ASSOCIATING DOMAIN-CONTAINING PROTEIN"/>
    <property type="match status" value="1"/>
</dbReference>
<feature type="signal peptide" evidence="2">
    <location>
        <begin position="1"/>
        <end position="17"/>
    </location>
</feature>
<gene>
    <name evidence="4" type="ORF">OS493_000753</name>
</gene>
<evidence type="ECO:0000259" key="3">
    <source>
        <dbReference type="Pfam" id="PF05699"/>
    </source>
</evidence>
<feature type="chain" id="PRO_5040747285" description="HAT C-terminal dimerisation domain-containing protein" evidence="2">
    <location>
        <begin position="18"/>
        <end position="143"/>
    </location>
</feature>
<name>A0A9X0DCT9_9CNID</name>
<sequence>MVLLLVELLFSIPISNAKVERLFSLMNRVKTDSRAMLSENTLNSLITIRMEGSKLEDYDPMPAIQLWASTATRRPHQKERKTYRPRDAVKRHKVLIDDSSTDDSTSEYDDGADSADDGPNVQGDGTLIPELEELEKKLILNYV</sequence>
<comment type="caution">
    <text evidence="4">The sequence shown here is derived from an EMBL/GenBank/DDBJ whole genome shotgun (WGS) entry which is preliminary data.</text>
</comment>
<feature type="compositionally biased region" description="Acidic residues" evidence="1">
    <location>
        <begin position="99"/>
        <end position="116"/>
    </location>
</feature>
<dbReference type="SUPFAM" id="SSF53098">
    <property type="entry name" value="Ribonuclease H-like"/>
    <property type="match status" value="1"/>
</dbReference>
<reference evidence="4" key="1">
    <citation type="submission" date="2023-01" db="EMBL/GenBank/DDBJ databases">
        <title>Genome assembly of the deep-sea coral Lophelia pertusa.</title>
        <authorList>
            <person name="Herrera S."/>
            <person name="Cordes E."/>
        </authorList>
    </citation>
    <scope>NUCLEOTIDE SEQUENCE</scope>
    <source>
        <strain evidence="4">USNM1676648</strain>
        <tissue evidence="4">Polyp</tissue>
    </source>
</reference>
<evidence type="ECO:0000313" key="4">
    <source>
        <dbReference type="EMBL" id="KAJ7394916.1"/>
    </source>
</evidence>
<feature type="domain" description="HAT C-terminal dimerisation" evidence="3">
    <location>
        <begin position="6"/>
        <end position="49"/>
    </location>
</feature>
<dbReference type="Pfam" id="PF05699">
    <property type="entry name" value="Dimer_Tnp_hAT"/>
    <property type="match status" value="1"/>
</dbReference>
<evidence type="ECO:0000256" key="2">
    <source>
        <dbReference type="SAM" id="SignalP"/>
    </source>
</evidence>
<dbReference type="InterPro" id="IPR008906">
    <property type="entry name" value="HATC_C_dom"/>
</dbReference>
<keyword evidence="5" id="KW-1185">Reference proteome</keyword>
<proteinExistence type="predicted"/>
<feature type="region of interest" description="Disordered" evidence="1">
    <location>
        <begin position="71"/>
        <end position="128"/>
    </location>
</feature>
<dbReference type="PANTHER" id="PTHR46880:SF5">
    <property type="entry name" value="DUF4371 DOMAIN-CONTAINING PROTEIN"/>
    <property type="match status" value="1"/>
</dbReference>
<dbReference type="OrthoDB" id="6159421at2759"/>
<evidence type="ECO:0000313" key="5">
    <source>
        <dbReference type="Proteomes" id="UP001163046"/>
    </source>
</evidence>
<protein>
    <recommendedName>
        <fullName evidence="3">HAT C-terminal dimerisation domain-containing protein</fullName>
    </recommendedName>
</protein>